<dbReference type="InterPro" id="IPR000073">
    <property type="entry name" value="AB_hydrolase_1"/>
</dbReference>
<evidence type="ECO:0000313" key="3">
    <source>
        <dbReference type="Proteomes" id="UP001317822"/>
    </source>
</evidence>
<protein>
    <submittedName>
        <fullName evidence="2">Alpha/beta hydrolase</fullName>
    </submittedName>
</protein>
<dbReference type="PRINTS" id="PR00111">
    <property type="entry name" value="ABHYDROLASE"/>
</dbReference>
<sequence length="287" mass="32193">MQQRIVIDGTAIAVRLAGDMNRPAILLLHGFPSSSASFREVIEPLATQCFVIAPDLPGFGHSAPIEPPSFARFADLVERLLAKLDVASFHLYLHDFGAAVGLHLATRAPDRVRSLIVQNANAHASGMGPAWDATRAYWDDPTPQREAEATAHLTLEGTRAQYVGDVPDDIAARIDATRWEEDWRVMSLPGRIAMQRALVFDYRHHVARFDEIAAFLRRRQPPALMLWGRHDAFFALDETLSWMRDLPRMEAHVLDGPHFLLETHAPQCAARMLDFVRRVDGRLTPRA</sequence>
<dbReference type="PANTHER" id="PTHR42977">
    <property type="entry name" value="HYDROLASE-RELATED"/>
    <property type="match status" value="1"/>
</dbReference>
<keyword evidence="2" id="KW-0378">Hydrolase</keyword>
<dbReference type="Proteomes" id="UP001317822">
    <property type="component" value="Chromosome"/>
</dbReference>
<name>A0ABM8D9G0_9GAMM</name>
<evidence type="ECO:0000259" key="1">
    <source>
        <dbReference type="Pfam" id="PF00561"/>
    </source>
</evidence>
<dbReference type="Pfam" id="PF00561">
    <property type="entry name" value="Abhydrolase_1"/>
    <property type="match status" value="1"/>
</dbReference>
<dbReference type="GO" id="GO:0016787">
    <property type="term" value="F:hydrolase activity"/>
    <property type="evidence" value="ECO:0007669"/>
    <property type="project" value="UniProtKB-KW"/>
</dbReference>
<evidence type="ECO:0000313" key="2">
    <source>
        <dbReference type="EMBL" id="BDU15190.1"/>
    </source>
</evidence>
<dbReference type="RefSeq" id="WP_281780712.1">
    <property type="nucleotide sequence ID" value="NZ_AP027041.1"/>
</dbReference>
<dbReference type="InterPro" id="IPR029058">
    <property type="entry name" value="AB_hydrolase_fold"/>
</dbReference>
<accession>A0ABM8D9G0</accession>
<dbReference type="EMBL" id="AP027041">
    <property type="protein sequence ID" value="BDU15190.1"/>
    <property type="molecule type" value="Genomic_DNA"/>
</dbReference>
<reference evidence="2 3" key="1">
    <citation type="journal article" date="2023" name="Int. J. Syst. Evol. Microbiol.">
        <title>Physiological and genomic analyses of cobalamin (vitamin B12)-auxotrophy of Lysobacter auxotrophicus sp. nov., a methionine-auxotrophic chitinolytic bacterium isolated from chitin-treated soil.</title>
        <authorList>
            <person name="Saito A."/>
            <person name="Dohra H."/>
            <person name="Hamada M."/>
            <person name="Moriuchi R."/>
            <person name="Kotsuchibashi Y."/>
            <person name="Mori K."/>
        </authorList>
    </citation>
    <scope>NUCLEOTIDE SEQUENCE [LARGE SCALE GENOMIC DNA]</scope>
    <source>
        <strain evidence="2 3">5-21a</strain>
    </source>
</reference>
<organism evidence="2 3">
    <name type="scientific">Lysobacter auxotrophicus</name>
    <dbReference type="NCBI Taxonomy" id="2992573"/>
    <lineage>
        <taxon>Bacteria</taxon>
        <taxon>Pseudomonadati</taxon>
        <taxon>Pseudomonadota</taxon>
        <taxon>Gammaproteobacteria</taxon>
        <taxon>Lysobacterales</taxon>
        <taxon>Lysobacteraceae</taxon>
        <taxon>Lysobacter</taxon>
    </lineage>
</organism>
<feature type="domain" description="AB hydrolase-1" evidence="1">
    <location>
        <begin position="23"/>
        <end position="264"/>
    </location>
</feature>
<dbReference type="PANTHER" id="PTHR42977:SF1">
    <property type="entry name" value="BLR6576 PROTEIN"/>
    <property type="match status" value="1"/>
</dbReference>
<dbReference type="InterPro" id="IPR051340">
    <property type="entry name" value="Haloalkane_dehalogenase"/>
</dbReference>
<proteinExistence type="predicted"/>
<gene>
    <name evidence="2" type="ORF">LA521A_03910</name>
</gene>
<dbReference type="Gene3D" id="3.40.50.1820">
    <property type="entry name" value="alpha/beta hydrolase"/>
    <property type="match status" value="1"/>
</dbReference>
<dbReference type="SUPFAM" id="SSF53474">
    <property type="entry name" value="alpha/beta-Hydrolases"/>
    <property type="match status" value="1"/>
</dbReference>
<keyword evidence="3" id="KW-1185">Reference proteome</keyword>